<accession>Q7VJE6</accession>
<name>Q7VJE6_HELHP</name>
<organism evidence="1 2">
    <name type="scientific">Helicobacter hepaticus (strain ATCC 51449 / 3B1)</name>
    <dbReference type="NCBI Taxonomy" id="235279"/>
    <lineage>
        <taxon>Bacteria</taxon>
        <taxon>Pseudomonadati</taxon>
        <taxon>Campylobacterota</taxon>
        <taxon>Epsilonproteobacteria</taxon>
        <taxon>Campylobacterales</taxon>
        <taxon>Helicobacteraceae</taxon>
        <taxon>Helicobacter</taxon>
    </lineage>
</organism>
<sequence>MIETYQILGNIDNDMLGRLENKTQLKEALYQKLGFNVDSISYASQFGLNRAMREE</sequence>
<dbReference type="Proteomes" id="UP000002495">
    <property type="component" value="Chromosome"/>
</dbReference>
<proteinExistence type="predicted"/>
<gene>
    <name evidence="1" type="ordered locus">HH_0297</name>
</gene>
<evidence type="ECO:0000313" key="1">
    <source>
        <dbReference type="EMBL" id="AAP76894.1"/>
    </source>
</evidence>
<dbReference type="KEGG" id="hhe:HH_0297"/>
<dbReference type="HOGENOM" id="CLU_3026038_0_0_7"/>
<keyword evidence="2" id="KW-1185">Reference proteome</keyword>
<dbReference type="STRING" id="235279.HH_0297"/>
<dbReference type="RefSeq" id="WP_011115140.1">
    <property type="nucleotide sequence ID" value="NC_004917.1"/>
</dbReference>
<protein>
    <submittedName>
        <fullName evidence="1">Uncharacterized protein</fullName>
    </submittedName>
</protein>
<dbReference type="EMBL" id="AE017125">
    <property type="protein sequence ID" value="AAP76894.1"/>
    <property type="molecule type" value="Genomic_DNA"/>
</dbReference>
<reference evidence="1 2" key="1">
    <citation type="journal article" date="2003" name="Proc. Natl. Acad. Sci. U.S.A.">
        <title>The complete genome sequence of the carcinogenic bacterium Helicobacter hepaticus.</title>
        <authorList>
            <person name="Suerbaum S."/>
            <person name="Josenhans C."/>
            <person name="Sterzenbach T."/>
            <person name="Drescher B."/>
            <person name="Brandt P."/>
            <person name="Bell M."/>
            <person name="Droege M."/>
            <person name="Fartmann B."/>
            <person name="Fischer H.-P."/>
            <person name="Ge Z."/>
            <person name="Hoerster A."/>
            <person name="Holland R."/>
            <person name="Klein K."/>
            <person name="Koenig J."/>
            <person name="Macko L."/>
            <person name="Mendz G.L."/>
            <person name="Nyakatura G."/>
            <person name="Schauer D.B."/>
            <person name="Shen Z."/>
            <person name="Weber J."/>
            <person name="Frosch M."/>
            <person name="Fox J.G."/>
        </authorList>
    </citation>
    <scope>NUCLEOTIDE SEQUENCE [LARGE SCALE GENOMIC DNA]</scope>
    <source>
        <strain evidence="2">ATCC 51449 / 3B1</strain>
    </source>
</reference>
<dbReference type="AlphaFoldDB" id="Q7VJE6"/>
<evidence type="ECO:0000313" key="2">
    <source>
        <dbReference type="Proteomes" id="UP000002495"/>
    </source>
</evidence>